<dbReference type="AlphaFoldDB" id="A0A1F5DNF4"/>
<feature type="chain" id="PRO_5009518266" evidence="1">
    <location>
        <begin position="23"/>
        <end position="228"/>
    </location>
</feature>
<keyword evidence="1" id="KW-0732">Signal</keyword>
<evidence type="ECO:0000313" key="3">
    <source>
        <dbReference type="Proteomes" id="UP000178764"/>
    </source>
</evidence>
<reference evidence="2 3" key="1">
    <citation type="journal article" date="2016" name="Nat. Commun.">
        <title>Thousands of microbial genomes shed light on interconnected biogeochemical processes in an aquifer system.</title>
        <authorList>
            <person name="Anantharaman K."/>
            <person name="Brown C.T."/>
            <person name="Hug L.A."/>
            <person name="Sharon I."/>
            <person name="Castelle C.J."/>
            <person name="Probst A.J."/>
            <person name="Thomas B.C."/>
            <person name="Singh A."/>
            <person name="Wilkins M.J."/>
            <person name="Karaoz U."/>
            <person name="Brodie E.L."/>
            <person name="Williams K.H."/>
            <person name="Hubbard S.S."/>
            <person name="Banfield J.F."/>
        </authorList>
    </citation>
    <scope>NUCLEOTIDE SEQUENCE [LARGE SCALE GENOMIC DNA]</scope>
</reference>
<sequence>MKKTVFLLVLMLLVISALASYANPKSVIIVPTVMTGEEREPNVASIDPLQTKIYENAGLVVIHGAAAVQILKDMGIEVTPEGAMDDNTLLAIGHAANANYVAGSAIGLQSSYHILWRKGRCDFSTLVMNVDTGEVVDRVVGKEFAEKYQNNEAIAAKGTGLVLGVTVASGALPHLTHWGNNHPAAYLTSAWVLGAGALASVPSRCKVQQKSLESATTKVLGPIAQKMK</sequence>
<proteinExistence type="predicted"/>
<comment type="caution">
    <text evidence="2">The sequence shown here is derived from an EMBL/GenBank/DDBJ whole genome shotgun (WGS) entry which is preliminary data.</text>
</comment>
<evidence type="ECO:0000313" key="2">
    <source>
        <dbReference type="EMBL" id="OGD56662.1"/>
    </source>
</evidence>
<protein>
    <submittedName>
        <fullName evidence="2">Uncharacterized protein</fullName>
    </submittedName>
</protein>
<dbReference type="EMBL" id="MEZT01000015">
    <property type="protein sequence ID" value="OGD56662.1"/>
    <property type="molecule type" value="Genomic_DNA"/>
</dbReference>
<dbReference type="Proteomes" id="UP000178764">
    <property type="component" value="Unassembled WGS sequence"/>
</dbReference>
<gene>
    <name evidence="2" type="ORF">A2V71_03545</name>
</gene>
<accession>A0A1F5DNF4</accession>
<organism evidence="2 3">
    <name type="scientific">Candidatus Berkelbacteria bacterium RBG_13_40_8</name>
    <dbReference type="NCBI Taxonomy" id="1797467"/>
    <lineage>
        <taxon>Bacteria</taxon>
        <taxon>Candidatus Berkelbacteria</taxon>
    </lineage>
</organism>
<evidence type="ECO:0000256" key="1">
    <source>
        <dbReference type="SAM" id="SignalP"/>
    </source>
</evidence>
<name>A0A1F5DNF4_9BACT</name>
<feature type="signal peptide" evidence="1">
    <location>
        <begin position="1"/>
        <end position="22"/>
    </location>
</feature>